<sequence length="73" mass="8262">MPRLAAAEGIFLFGIKKKQKMPAENFSLGVSKLARSMKPEKFVRPELSITEVRYFGLAGWKCMICIKCLLLIN</sequence>
<dbReference type="EMBL" id="QNQU01000001">
    <property type="protein sequence ID" value="RBQ11880.1"/>
    <property type="molecule type" value="Genomic_DNA"/>
</dbReference>
<evidence type="ECO:0000313" key="2">
    <source>
        <dbReference type="Proteomes" id="UP000252081"/>
    </source>
</evidence>
<evidence type="ECO:0000313" key="1">
    <source>
        <dbReference type="EMBL" id="RBQ11880.1"/>
    </source>
</evidence>
<accession>A0A366LDM4</accession>
<dbReference type="Proteomes" id="UP000252081">
    <property type="component" value="Unassembled WGS sequence"/>
</dbReference>
<gene>
    <name evidence="1" type="ORF">DRW42_00985</name>
</gene>
<organism evidence="1 2">
    <name type="scientific">Pedobacter miscanthi</name>
    <dbReference type="NCBI Taxonomy" id="2259170"/>
    <lineage>
        <taxon>Bacteria</taxon>
        <taxon>Pseudomonadati</taxon>
        <taxon>Bacteroidota</taxon>
        <taxon>Sphingobacteriia</taxon>
        <taxon>Sphingobacteriales</taxon>
        <taxon>Sphingobacteriaceae</taxon>
        <taxon>Pedobacter</taxon>
    </lineage>
</organism>
<proteinExistence type="predicted"/>
<reference evidence="1 2" key="1">
    <citation type="submission" date="2018-07" db="EMBL/GenBank/DDBJ databases">
        <title>A draft genome of a endophytic bacteria, a new species of Pedobacter.</title>
        <authorList>
            <person name="Zhang Z.D."/>
            <person name="Chen Z.J."/>
        </authorList>
    </citation>
    <scope>NUCLEOTIDE SEQUENCE [LARGE SCALE GENOMIC DNA]</scope>
    <source>
        <strain evidence="1 2">RS10</strain>
    </source>
</reference>
<comment type="caution">
    <text evidence="1">The sequence shown here is derived from an EMBL/GenBank/DDBJ whole genome shotgun (WGS) entry which is preliminary data.</text>
</comment>
<protein>
    <submittedName>
        <fullName evidence="1">Uncharacterized protein</fullName>
    </submittedName>
</protein>
<dbReference type="AlphaFoldDB" id="A0A366LDM4"/>
<keyword evidence="2" id="KW-1185">Reference proteome</keyword>
<name>A0A366LDM4_9SPHI</name>